<dbReference type="FunFam" id="3.40.50.300:FF:004708">
    <property type="entry name" value="26S protease regulatory subunit 6B"/>
    <property type="match status" value="1"/>
</dbReference>
<dbReference type="InterPro" id="IPR003593">
    <property type="entry name" value="AAA+_ATPase"/>
</dbReference>
<dbReference type="EMBL" id="JBFOLJ010000009">
    <property type="protein sequence ID" value="KAL2507346.1"/>
    <property type="molecule type" value="Genomic_DNA"/>
</dbReference>
<feature type="region of interest" description="Disordered" evidence="4">
    <location>
        <begin position="40"/>
        <end position="59"/>
    </location>
</feature>
<evidence type="ECO:0000313" key="7">
    <source>
        <dbReference type="Proteomes" id="UP001604277"/>
    </source>
</evidence>
<dbReference type="Pfam" id="PF00004">
    <property type="entry name" value="AAA"/>
    <property type="match status" value="1"/>
</dbReference>
<protein>
    <submittedName>
        <fullName evidence="6">26S proteasome regulatory subunit 6B-like protein</fullName>
    </submittedName>
</protein>
<reference evidence="7" key="1">
    <citation type="submission" date="2024-07" db="EMBL/GenBank/DDBJ databases">
        <title>Two chromosome-level genome assemblies of Korean endemic species Abeliophyllum distichum and Forsythia ovata (Oleaceae).</title>
        <authorList>
            <person name="Jang H."/>
        </authorList>
    </citation>
    <scope>NUCLEOTIDE SEQUENCE [LARGE SCALE GENOMIC DNA]</scope>
</reference>
<feature type="domain" description="AAA+ ATPase" evidence="5">
    <location>
        <begin position="91"/>
        <end position="189"/>
    </location>
</feature>
<accession>A0ABD1T3P3</accession>
<dbReference type="InterPro" id="IPR050221">
    <property type="entry name" value="26S_Proteasome_ATPase"/>
</dbReference>
<dbReference type="InterPro" id="IPR003959">
    <property type="entry name" value="ATPase_AAA_core"/>
</dbReference>
<keyword evidence="7" id="KW-1185">Reference proteome</keyword>
<evidence type="ECO:0000256" key="3">
    <source>
        <dbReference type="ARBA" id="ARBA00022840"/>
    </source>
</evidence>
<evidence type="ECO:0000313" key="6">
    <source>
        <dbReference type="EMBL" id="KAL2507346.1"/>
    </source>
</evidence>
<feature type="region of interest" description="Disordered" evidence="4">
    <location>
        <begin position="1"/>
        <end position="24"/>
    </location>
</feature>
<evidence type="ECO:0000256" key="4">
    <source>
        <dbReference type="SAM" id="MobiDB-lite"/>
    </source>
</evidence>
<organism evidence="6 7">
    <name type="scientific">Forsythia ovata</name>
    <dbReference type="NCBI Taxonomy" id="205694"/>
    <lineage>
        <taxon>Eukaryota</taxon>
        <taxon>Viridiplantae</taxon>
        <taxon>Streptophyta</taxon>
        <taxon>Embryophyta</taxon>
        <taxon>Tracheophyta</taxon>
        <taxon>Spermatophyta</taxon>
        <taxon>Magnoliopsida</taxon>
        <taxon>eudicotyledons</taxon>
        <taxon>Gunneridae</taxon>
        <taxon>Pentapetalae</taxon>
        <taxon>asterids</taxon>
        <taxon>lamiids</taxon>
        <taxon>Lamiales</taxon>
        <taxon>Oleaceae</taxon>
        <taxon>Forsythieae</taxon>
        <taxon>Forsythia</taxon>
    </lineage>
</organism>
<dbReference type="Gene3D" id="3.40.50.300">
    <property type="entry name" value="P-loop containing nucleotide triphosphate hydrolases"/>
    <property type="match status" value="1"/>
</dbReference>
<dbReference type="SUPFAM" id="SSF52540">
    <property type="entry name" value="P-loop containing nucleoside triphosphate hydrolases"/>
    <property type="match status" value="1"/>
</dbReference>
<dbReference type="PANTHER" id="PTHR23073">
    <property type="entry name" value="26S PROTEASOME REGULATORY SUBUNIT"/>
    <property type="match status" value="1"/>
</dbReference>
<feature type="compositionally biased region" description="Basic and acidic residues" evidence="4">
    <location>
        <begin position="41"/>
        <end position="57"/>
    </location>
</feature>
<dbReference type="SMART" id="SM00382">
    <property type="entry name" value="AAA"/>
    <property type="match status" value="1"/>
</dbReference>
<dbReference type="AlphaFoldDB" id="A0ABD1T3P3"/>
<evidence type="ECO:0000259" key="5">
    <source>
        <dbReference type="SMART" id="SM00382"/>
    </source>
</evidence>
<name>A0ABD1T3P3_9LAMI</name>
<comment type="similarity">
    <text evidence="1">Belongs to the AAA ATPase family.</text>
</comment>
<gene>
    <name evidence="6" type="ORF">Fot_30993</name>
</gene>
<proteinExistence type="inferred from homology"/>
<evidence type="ECO:0000256" key="1">
    <source>
        <dbReference type="ARBA" id="ARBA00006914"/>
    </source>
</evidence>
<dbReference type="GO" id="GO:0005524">
    <property type="term" value="F:ATP binding"/>
    <property type="evidence" value="ECO:0007669"/>
    <property type="project" value="UniProtKB-KW"/>
</dbReference>
<dbReference type="Proteomes" id="UP001604277">
    <property type="component" value="Unassembled WGS sequence"/>
</dbReference>
<sequence length="221" mass="24477">MGPPSMRVGHVPNSGNINAHGDHVHAGEGYLQDFHPLPDQQQKRAMRDSEKESREISGDIGGCDIQKQEIREAVELPLTHHELYKQIGIDPPRGVLLYGPPGTGKTMLAKAVAHHTTAAFIRVVGSEFVQKYLGKGPRMVRDVFRLAKENAPAIIFIDEVDAIATARFDAQTGADREVQRILMELLNQGCDQTADAYFYTSDKYSARIVRCCRDGKITPIL</sequence>
<keyword evidence="3" id="KW-0067">ATP-binding</keyword>
<comment type="caution">
    <text evidence="6">The sequence shown here is derived from an EMBL/GenBank/DDBJ whole genome shotgun (WGS) entry which is preliminary data.</text>
</comment>
<dbReference type="GO" id="GO:0000502">
    <property type="term" value="C:proteasome complex"/>
    <property type="evidence" value="ECO:0007669"/>
    <property type="project" value="UniProtKB-ARBA"/>
</dbReference>
<keyword evidence="2" id="KW-0547">Nucleotide-binding</keyword>
<dbReference type="InterPro" id="IPR027417">
    <property type="entry name" value="P-loop_NTPase"/>
</dbReference>
<evidence type="ECO:0000256" key="2">
    <source>
        <dbReference type="ARBA" id="ARBA00022741"/>
    </source>
</evidence>